<dbReference type="KEGG" id="pht:BLM14_26650"/>
<reference evidence="3" key="1">
    <citation type="journal article" date="2017" name="Int J Environ Stud">
        <title>Does the Miocene-Pliocene relict legume Oxytropis triphylla form nitrogen-fixing nodules with a combination of bacterial strains?</title>
        <authorList>
            <person name="Safronova V."/>
            <person name="Belimov A."/>
            <person name="Sazanova A."/>
            <person name="Kuznetsova I."/>
            <person name="Popova J."/>
            <person name="Andronov E."/>
            <person name="Verkhozina A."/>
            <person name="Tikhonovich I."/>
        </authorList>
    </citation>
    <scope>NUCLEOTIDE SEQUENCE [LARGE SCALE GENOMIC DNA]</scope>
    <source>
        <strain evidence="3">Tri-38</strain>
    </source>
</reference>
<dbReference type="Proteomes" id="UP000232163">
    <property type="component" value="Unassembled WGS sequence"/>
</dbReference>
<sequence>MVVLEPPKKDRSGLCAFAADRLAKRDDSLDLDFHALRHHDPRRDFSDVSSVSPTKMESAPAKKQRACL</sequence>
<gene>
    <name evidence="2" type="ORF">B5P45_19430</name>
</gene>
<evidence type="ECO:0000313" key="3">
    <source>
        <dbReference type="Proteomes" id="UP000232163"/>
    </source>
</evidence>
<feature type="region of interest" description="Disordered" evidence="1">
    <location>
        <begin position="42"/>
        <end position="68"/>
    </location>
</feature>
<dbReference type="EMBL" id="MZMT01000044">
    <property type="protein sequence ID" value="PIO43249.1"/>
    <property type="molecule type" value="Genomic_DNA"/>
</dbReference>
<name>A0A2N9VUT1_9HYPH</name>
<accession>A0A2N9VUT1</accession>
<evidence type="ECO:0000256" key="1">
    <source>
        <dbReference type="SAM" id="MobiDB-lite"/>
    </source>
</evidence>
<keyword evidence="3" id="KW-1185">Reference proteome</keyword>
<evidence type="ECO:0000313" key="2">
    <source>
        <dbReference type="EMBL" id="PIO43249.1"/>
    </source>
</evidence>
<comment type="caution">
    <text evidence="2">The sequence shown here is derived from an EMBL/GenBank/DDBJ whole genome shotgun (WGS) entry which is preliminary data.</text>
</comment>
<dbReference type="AlphaFoldDB" id="A0A2N9VUT1"/>
<proteinExistence type="predicted"/>
<organism evidence="2 3">
    <name type="scientific">Phyllobacterium zundukense</name>
    <dbReference type="NCBI Taxonomy" id="1867719"/>
    <lineage>
        <taxon>Bacteria</taxon>
        <taxon>Pseudomonadati</taxon>
        <taxon>Pseudomonadota</taxon>
        <taxon>Alphaproteobacteria</taxon>
        <taxon>Hyphomicrobiales</taxon>
        <taxon>Phyllobacteriaceae</taxon>
        <taxon>Phyllobacterium</taxon>
    </lineage>
</organism>
<protein>
    <submittedName>
        <fullName evidence="2">Uncharacterized protein</fullName>
    </submittedName>
</protein>